<keyword evidence="12" id="KW-0472">Membrane</keyword>
<dbReference type="InterPro" id="IPR003660">
    <property type="entry name" value="HAMP_dom"/>
</dbReference>
<dbReference type="OrthoDB" id="9764438at2"/>
<dbReference type="InterPro" id="IPR036097">
    <property type="entry name" value="HisK_dim/P_sf"/>
</dbReference>
<gene>
    <name evidence="15" type="ORF">D2V04_02395</name>
</gene>
<evidence type="ECO:0000256" key="1">
    <source>
        <dbReference type="ARBA" id="ARBA00000085"/>
    </source>
</evidence>
<dbReference type="PROSITE" id="PS50109">
    <property type="entry name" value="HIS_KIN"/>
    <property type="match status" value="1"/>
</dbReference>
<dbReference type="Pfam" id="PF08521">
    <property type="entry name" value="2CSK_N"/>
    <property type="match status" value="1"/>
</dbReference>
<evidence type="ECO:0000256" key="8">
    <source>
        <dbReference type="ARBA" id="ARBA00022777"/>
    </source>
</evidence>
<dbReference type="Proteomes" id="UP000285092">
    <property type="component" value="Unassembled WGS sequence"/>
</dbReference>
<keyword evidence="10 12" id="KW-1133">Transmembrane helix</keyword>
<dbReference type="AlphaFoldDB" id="A0A418NL90"/>
<dbReference type="SUPFAM" id="SSF55874">
    <property type="entry name" value="ATPase domain of HSP90 chaperone/DNA topoisomerase II/histidine kinase"/>
    <property type="match status" value="1"/>
</dbReference>
<keyword evidence="16" id="KW-1185">Reference proteome</keyword>
<dbReference type="GO" id="GO:0000155">
    <property type="term" value="F:phosphorelay sensor kinase activity"/>
    <property type="evidence" value="ECO:0007669"/>
    <property type="project" value="InterPro"/>
</dbReference>
<keyword evidence="7" id="KW-0547">Nucleotide-binding</keyword>
<dbReference type="InterPro" id="IPR050428">
    <property type="entry name" value="TCS_sensor_his_kinase"/>
</dbReference>
<feature type="transmembrane region" description="Helical" evidence="12">
    <location>
        <begin position="154"/>
        <end position="173"/>
    </location>
</feature>
<evidence type="ECO:0000256" key="9">
    <source>
        <dbReference type="ARBA" id="ARBA00022840"/>
    </source>
</evidence>
<comment type="subcellular location">
    <subcellularLocation>
        <location evidence="2">Membrane</location>
        <topology evidence="2">Multi-pass membrane protein</topology>
    </subcellularLocation>
</comment>
<keyword evidence="8 15" id="KW-0418">Kinase</keyword>
<evidence type="ECO:0000256" key="5">
    <source>
        <dbReference type="ARBA" id="ARBA00022679"/>
    </source>
</evidence>
<evidence type="ECO:0000256" key="2">
    <source>
        <dbReference type="ARBA" id="ARBA00004141"/>
    </source>
</evidence>
<keyword evidence="5" id="KW-0808">Transferase</keyword>
<dbReference type="InterPro" id="IPR003594">
    <property type="entry name" value="HATPase_dom"/>
</dbReference>
<comment type="catalytic activity">
    <reaction evidence="1">
        <text>ATP + protein L-histidine = ADP + protein N-phospho-L-histidine.</text>
        <dbReference type="EC" id="2.7.13.3"/>
    </reaction>
</comment>
<feature type="domain" description="HAMP" evidence="14">
    <location>
        <begin position="174"/>
        <end position="226"/>
    </location>
</feature>
<evidence type="ECO:0000256" key="10">
    <source>
        <dbReference type="ARBA" id="ARBA00022989"/>
    </source>
</evidence>
<dbReference type="CDD" id="cd00082">
    <property type="entry name" value="HisKA"/>
    <property type="match status" value="1"/>
</dbReference>
<dbReference type="SMART" id="SM00387">
    <property type="entry name" value="HATPase_c"/>
    <property type="match status" value="1"/>
</dbReference>
<comment type="caution">
    <text evidence="15">The sequence shown here is derived from an EMBL/GenBank/DDBJ whole genome shotgun (WGS) entry which is preliminary data.</text>
</comment>
<feature type="domain" description="Histidine kinase" evidence="13">
    <location>
        <begin position="234"/>
        <end position="412"/>
    </location>
</feature>
<evidence type="ECO:0000256" key="6">
    <source>
        <dbReference type="ARBA" id="ARBA00022692"/>
    </source>
</evidence>
<dbReference type="Pfam" id="PF02518">
    <property type="entry name" value="HATPase_c"/>
    <property type="match status" value="1"/>
</dbReference>
<dbReference type="GO" id="GO:0005886">
    <property type="term" value="C:plasma membrane"/>
    <property type="evidence" value="ECO:0007669"/>
    <property type="project" value="TreeGrafter"/>
</dbReference>
<dbReference type="EMBL" id="QXFK01000009">
    <property type="protein sequence ID" value="RIV80574.1"/>
    <property type="molecule type" value="Genomic_DNA"/>
</dbReference>
<dbReference type="PROSITE" id="PS50885">
    <property type="entry name" value="HAMP"/>
    <property type="match status" value="1"/>
</dbReference>
<dbReference type="SMART" id="SM00388">
    <property type="entry name" value="HisKA"/>
    <property type="match status" value="1"/>
</dbReference>
<keyword evidence="11" id="KW-0902">Two-component regulatory system</keyword>
<dbReference type="EC" id="2.7.13.3" evidence="3"/>
<protein>
    <recommendedName>
        <fullName evidence="3">histidine kinase</fullName>
        <ecNumber evidence="3">2.7.13.3</ecNumber>
    </recommendedName>
</protein>
<accession>A0A418NL90</accession>
<keyword evidence="9" id="KW-0067">ATP-binding</keyword>
<evidence type="ECO:0000259" key="13">
    <source>
        <dbReference type="PROSITE" id="PS50109"/>
    </source>
</evidence>
<organism evidence="15 16">
    <name type="scientific">Pelagerythrobacter aerophilus</name>
    <dbReference type="NCBI Taxonomy" id="2306995"/>
    <lineage>
        <taxon>Bacteria</taxon>
        <taxon>Pseudomonadati</taxon>
        <taxon>Pseudomonadota</taxon>
        <taxon>Alphaproteobacteria</taxon>
        <taxon>Sphingomonadales</taxon>
        <taxon>Erythrobacteraceae</taxon>
        <taxon>Pelagerythrobacter</taxon>
    </lineage>
</organism>
<evidence type="ECO:0000256" key="3">
    <source>
        <dbReference type="ARBA" id="ARBA00012438"/>
    </source>
</evidence>
<sequence>MTSLRIRLFLLVAAATAIVWALAAAWTVLSARADVERVLDRRLQEAAMMVASLGYDTQQTSDAAQSGAASVALPSYDRQLSCQIWSVGGQLLGASQGAPGAAMSDGEAGFSERMIAGNAWRVYTHVSPENGLRVMVGDTIAMRSRLITDLMRGLIVPATIGLLALALLLWIGIGQGLSPIRRIAAEIGDRSPEDQSPLVVDRVPDELSPLTREIDELFARIALLRDGERRFLASAAHEMQTPLAGLKTHAEIALRTEDENARRKSLERIRQSVDRTTRLVRQLLDLAKERSARVPATEASASLGDAFDEVIEELEHLVAERNASVQISQAARDFVAPLPRNSLVIALRNLIENALLHGPANSEVRVDSDGTGFCVRDAGPGLSDSASRAMLEPFTRDPGSKAPGSGLGLSIVSSALAPAMRLHFERIASGYRVCVLPAETQAPSEEVAIDASEFA</sequence>
<dbReference type="PANTHER" id="PTHR45436:SF14">
    <property type="entry name" value="SENSOR PROTEIN QSEC"/>
    <property type="match status" value="1"/>
</dbReference>
<evidence type="ECO:0000259" key="14">
    <source>
        <dbReference type="PROSITE" id="PS50885"/>
    </source>
</evidence>
<keyword evidence="4" id="KW-0597">Phosphoprotein</keyword>
<dbReference type="GO" id="GO:0005524">
    <property type="term" value="F:ATP binding"/>
    <property type="evidence" value="ECO:0007669"/>
    <property type="project" value="UniProtKB-KW"/>
</dbReference>
<dbReference type="Gene3D" id="3.30.565.10">
    <property type="entry name" value="Histidine kinase-like ATPase, C-terminal domain"/>
    <property type="match status" value="1"/>
</dbReference>
<dbReference type="InterPro" id="IPR013727">
    <property type="entry name" value="2CSK_N"/>
</dbReference>
<dbReference type="SUPFAM" id="SSF47384">
    <property type="entry name" value="Homodimeric domain of signal transducing histidine kinase"/>
    <property type="match status" value="1"/>
</dbReference>
<dbReference type="PANTHER" id="PTHR45436">
    <property type="entry name" value="SENSOR HISTIDINE KINASE YKOH"/>
    <property type="match status" value="1"/>
</dbReference>
<dbReference type="InterPro" id="IPR036890">
    <property type="entry name" value="HATPase_C_sf"/>
</dbReference>
<evidence type="ECO:0000256" key="4">
    <source>
        <dbReference type="ARBA" id="ARBA00022553"/>
    </source>
</evidence>
<evidence type="ECO:0000313" key="15">
    <source>
        <dbReference type="EMBL" id="RIV80574.1"/>
    </source>
</evidence>
<dbReference type="Gene3D" id="1.10.287.130">
    <property type="match status" value="1"/>
</dbReference>
<evidence type="ECO:0000256" key="11">
    <source>
        <dbReference type="ARBA" id="ARBA00023012"/>
    </source>
</evidence>
<dbReference type="Pfam" id="PF00512">
    <property type="entry name" value="HisKA"/>
    <property type="match status" value="1"/>
</dbReference>
<keyword evidence="6 12" id="KW-0812">Transmembrane</keyword>
<evidence type="ECO:0000256" key="7">
    <source>
        <dbReference type="ARBA" id="ARBA00022741"/>
    </source>
</evidence>
<proteinExistence type="predicted"/>
<dbReference type="InterPro" id="IPR005467">
    <property type="entry name" value="His_kinase_dom"/>
</dbReference>
<name>A0A418NL90_9SPHN</name>
<dbReference type="InterPro" id="IPR003661">
    <property type="entry name" value="HisK_dim/P_dom"/>
</dbReference>
<reference evidence="15 16" key="1">
    <citation type="submission" date="2018-08" db="EMBL/GenBank/DDBJ databases">
        <title>Altererythrobacter sp.Ery1 and Ery12, the genome sequencing of novel strains in genus Alterythrobacter.</title>
        <authorList>
            <person name="Cheng H."/>
            <person name="Wu Y.-H."/>
            <person name="Fang C."/>
            <person name="Xu X.-W."/>
        </authorList>
    </citation>
    <scope>NUCLEOTIDE SEQUENCE [LARGE SCALE GENOMIC DNA]</scope>
    <source>
        <strain evidence="15 16">Ery1</strain>
    </source>
</reference>
<evidence type="ECO:0000256" key="12">
    <source>
        <dbReference type="SAM" id="Phobius"/>
    </source>
</evidence>
<evidence type="ECO:0000313" key="16">
    <source>
        <dbReference type="Proteomes" id="UP000285092"/>
    </source>
</evidence>